<reference evidence="12" key="2">
    <citation type="journal article" date="2021" name="PeerJ">
        <title>Extensive microbial diversity within the chicken gut microbiome revealed by metagenomics and culture.</title>
        <authorList>
            <person name="Gilroy R."/>
            <person name="Ravi A."/>
            <person name="Getino M."/>
            <person name="Pursley I."/>
            <person name="Horton D.L."/>
            <person name="Alikhan N.F."/>
            <person name="Baker D."/>
            <person name="Gharbi K."/>
            <person name="Hall N."/>
            <person name="Watson M."/>
            <person name="Adriaenssens E.M."/>
            <person name="Foster-Nyarko E."/>
            <person name="Jarju S."/>
            <person name="Secka A."/>
            <person name="Antonio M."/>
            <person name="Oren A."/>
            <person name="Chaudhuri R.R."/>
            <person name="La Ragione R."/>
            <person name="Hildebrand F."/>
            <person name="Pallen M.J."/>
        </authorList>
    </citation>
    <scope>NUCLEOTIDE SEQUENCE</scope>
    <source>
        <strain evidence="12">13361</strain>
    </source>
</reference>
<evidence type="ECO:0000256" key="8">
    <source>
        <dbReference type="ARBA" id="ARBA00023136"/>
    </source>
</evidence>
<protein>
    <submittedName>
        <fullName evidence="12">ABC transporter ATP-binding protein/permease</fullName>
    </submittedName>
</protein>
<evidence type="ECO:0000256" key="10">
    <source>
        <dbReference type="SAM" id="Phobius"/>
    </source>
</evidence>
<keyword evidence="4 10" id="KW-0812">Transmembrane</keyword>
<dbReference type="InterPro" id="IPR003593">
    <property type="entry name" value="AAA+_ATPase"/>
</dbReference>
<evidence type="ECO:0000313" key="12">
    <source>
        <dbReference type="EMBL" id="HIQ68677.1"/>
    </source>
</evidence>
<dbReference type="PANTHER" id="PTHR42798:SF6">
    <property type="entry name" value="CELL DIVISION ATP-BINDING PROTEIN FTSE"/>
    <property type="match status" value="1"/>
</dbReference>
<comment type="similarity">
    <text evidence="9">Belongs to the ABC transporter superfamily. Macrolide exporter (TC 3.A.1.122) family.</text>
</comment>
<dbReference type="GO" id="GO:0016887">
    <property type="term" value="F:ATP hydrolysis activity"/>
    <property type="evidence" value="ECO:0007669"/>
    <property type="project" value="InterPro"/>
</dbReference>
<dbReference type="GO" id="GO:0022857">
    <property type="term" value="F:transmembrane transporter activity"/>
    <property type="evidence" value="ECO:0007669"/>
    <property type="project" value="UniProtKB-ARBA"/>
</dbReference>
<dbReference type="GO" id="GO:0005886">
    <property type="term" value="C:plasma membrane"/>
    <property type="evidence" value="ECO:0007669"/>
    <property type="project" value="UniProtKB-SubCell"/>
</dbReference>
<dbReference type="Pfam" id="PF00005">
    <property type="entry name" value="ABC_tran"/>
    <property type="match status" value="1"/>
</dbReference>
<proteinExistence type="inferred from homology"/>
<keyword evidence="3" id="KW-1003">Cell membrane</keyword>
<reference evidence="12" key="1">
    <citation type="submission" date="2020-10" db="EMBL/GenBank/DDBJ databases">
        <authorList>
            <person name="Gilroy R."/>
        </authorList>
    </citation>
    <scope>NUCLEOTIDE SEQUENCE</scope>
    <source>
        <strain evidence="12">13361</strain>
    </source>
</reference>
<feature type="transmembrane region" description="Helical" evidence="10">
    <location>
        <begin position="270"/>
        <end position="289"/>
    </location>
</feature>
<evidence type="ECO:0000313" key="13">
    <source>
        <dbReference type="Proteomes" id="UP000886796"/>
    </source>
</evidence>
<dbReference type="PROSITE" id="PS50893">
    <property type="entry name" value="ABC_TRANSPORTER_2"/>
    <property type="match status" value="1"/>
</dbReference>
<gene>
    <name evidence="12" type="ORF">IAB74_09245</name>
</gene>
<sequence>MLQLKEIRKNYEEGDHVVRALRGISLQFRKSEFVSILGPSGCGKTTLLNIIGGLDRYTQGDLIIGGKSTRDFKDRDWDAYRNYTVGFVFQSYHLIPHQSVLQNVELALTLSGVPRQERRRRAKEALEQVGLGDQLRKRPGQMSGGQMQRVAIARALVNNPEIILADEPTGALDTETSQQVMEILKEISKERLVIMVTHNPELAHQYSTRIINMLDGQVTHDSNPPTPEELPAFTGEGIRKKGRKKLPSMSFATAFLLSLKNLFTKKGRTALTAFAGSIGIIGIALIFAISQGTNTYISSVQEDTLTAYPLTLEATTVDLGMLIETFMGGGSEDGAQTGEEGVYSQSRLFDMINALNNLETTENDLKSFNQYLHDTMEKDPNGALRQAITGIQYTYNLDMQVYTKTENGEVLISDTQELLMDAIRENMGMDMSGMLQMQETMSQAFGSAMPQGGMNLWAQMLSGMDGEMISPVLKNQYNLLSGSWPDAYDEIVLVVDENHRLDDLTLYALGLKTREEINEIFSAAAEGETVDTTAQHWSYEELLGREFRVVLSSDCYIVDEDSGAYMDLRLTDAGLRYLYDNGIPLKVSGIICPKEDASTTMLSGAIGYTEALTEHIIAHSQDSPVIQAQMENPEKDILTGLPFREESGTLTEAQMADLFRERVASMNTQEKAQTYIKIQSTPTHVQLEEMITAQMEGVNREQMQKALVEAMEQQMSMSADELMGYVEAMEDTELVELYRNLVEQQIRLSMAAQAQQQLTGVEPEQLAKLLDGAMEGYTQEQCAQYYEEVLTFSQSTYEENLTKLGYVQLDDPSGIHLYASSFESKDVIEETIAQYNSGVEELKQIRYTDYVGLIMDSVTTIIDAITYVLVAFVSISLVVSSIMIGVITLISVQERTREIGILRAIGASKRNVSSMFNAETVIIGFISGVLGVGVTCLLCIPINALIGKLTNITGLRVFLPWQVGAILIAISVGLTLLAGIIPSRSAARKDPVVALRTE</sequence>
<feature type="domain" description="ABC transporter" evidence="11">
    <location>
        <begin position="2"/>
        <end position="240"/>
    </location>
</feature>
<organism evidence="12 13">
    <name type="scientific">Candidatus Faecousia excrementigallinarum</name>
    <dbReference type="NCBI Taxonomy" id="2840806"/>
    <lineage>
        <taxon>Bacteria</taxon>
        <taxon>Bacillati</taxon>
        <taxon>Bacillota</taxon>
        <taxon>Clostridia</taxon>
        <taxon>Eubacteriales</taxon>
        <taxon>Oscillospiraceae</taxon>
        <taxon>Faecousia</taxon>
    </lineage>
</organism>
<evidence type="ECO:0000256" key="4">
    <source>
        <dbReference type="ARBA" id="ARBA00022692"/>
    </source>
</evidence>
<dbReference type="Proteomes" id="UP000886796">
    <property type="component" value="Unassembled WGS sequence"/>
</dbReference>
<dbReference type="PANTHER" id="PTHR42798">
    <property type="entry name" value="LIPOPROTEIN-RELEASING SYSTEM ATP-BINDING PROTEIN LOLD"/>
    <property type="match status" value="1"/>
</dbReference>
<evidence type="ECO:0000259" key="11">
    <source>
        <dbReference type="PROSITE" id="PS50893"/>
    </source>
</evidence>
<comment type="subcellular location">
    <subcellularLocation>
        <location evidence="1">Cell inner membrane</location>
        <topology evidence="1">Multi-pass membrane protein</topology>
    </subcellularLocation>
</comment>
<evidence type="ECO:0000256" key="6">
    <source>
        <dbReference type="ARBA" id="ARBA00022840"/>
    </source>
</evidence>
<dbReference type="InterPro" id="IPR017911">
    <property type="entry name" value="MacB-like_ATP-bd"/>
</dbReference>
<evidence type="ECO:0000256" key="2">
    <source>
        <dbReference type="ARBA" id="ARBA00022448"/>
    </source>
</evidence>
<dbReference type="FunFam" id="3.40.50.300:FF:000032">
    <property type="entry name" value="Export ABC transporter ATP-binding protein"/>
    <property type="match status" value="1"/>
</dbReference>
<dbReference type="CDD" id="cd03255">
    <property type="entry name" value="ABC_MJ0796_LolCDE_FtsE"/>
    <property type="match status" value="1"/>
</dbReference>
<accession>A0A9D1CMU6</accession>
<keyword evidence="7 10" id="KW-1133">Transmembrane helix</keyword>
<name>A0A9D1CMU6_9FIRM</name>
<dbReference type="Pfam" id="PF02687">
    <property type="entry name" value="FtsX"/>
    <property type="match status" value="1"/>
</dbReference>
<keyword evidence="8 10" id="KW-0472">Membrane</keyword>
<evidence type="ECO:0000256" key="9">
    <source>
        <dbReference type="ARBA" id="ARBA00038388"/>
    </source>
</evidence>
<evidence type="ECO:0000256" key="3">
    <source>
        <dbReference type="ARBA" id="ARBA00022475"/>
    </source>
</evidence>
<comment type="caution">
    <text evidence="12">The sequence shown here is derived from an EMBL/GenBank/DDBJ whole genome shotgun (WGS) entry which is preliminary data.</text>
</comment>
<dbReference type="Gene3D" id="3.40.50.300">
    <property type="entry name" value="P-loop containing nucleotide triphosphate hydrolases"/>
    <property type="match status" value="1"/>
</dbReference>
<keyword evidence="6 12" id="KW-0067">ATP-binding</keyword>
<feature type="transmembrane region" description="Helical" evidence="10">
    <location>
        <begin position="958"/>
        <end position="981"/>
    </location>
</feature>
<dbReference type="AlphaFoldDB" id="A0A9D1CMU6"/>
<dbReference type="InterPro" id="IPR003838">
    <property type="entry name" value="ABC3_permease_C"/>
</dbReference>
<dbReference type="InterPro" id="IPR027417">
    <property type="entry name" value="P-loop_NTPase"/>
</dbReference>
<feature type="transmembrane region" description="Helical" evidence="10">
    <location>
        <begin position="920"/>
        <end position="946"/>
    </location>
</feature>
<dbReference type="SUPFAM" id="SSF52540">
    <property type="entry name" value="P-loop containing nucleoside triphosphate hydrolases"/>
    <property type="match status" value="1"/>
</dbReference>
<evidence type="ECO:0000256" key="1">
    <source>
        <dbReference type="ARBA" id="ARBA00004429"/>
    </source>
</evidence>
<dbReference type="InterPro" id="IPR017871">
    <property type="entry name" value="ABC_transporter-like_CS"/>
</dbReference>
<dbReference type="SMART" id="SM00382">
    <property type="entry name" value="AAA"/>
    <property type="match status" value="1"/>
</dbReference>
<keyword evidence="2" id="KW-0813">Transport</keyword>
<evidence type="ECO:0000256" key="5">
    <source>
        <dbReference type="ARBA" id="ARBA00022741"/>
    </source>
</evidence>
<dbReference type="GO" id="GO:0098796">
    <property type="term" value="C:membrane protein complex"/>
    <property type="evidence" value="ECO:0007669"/>
    <property type="project" value="UniProtKB-ARBA"/>
</dbReference>
<dbReference type="EMBL" id="DVFK01000119">
    <property type="protein sequence ID" value="HIQ68677.1"/>
    <property type="molecule type" value="Genomic_DNA"/>
</dbReference>
<evidence type="ECO:0000256" key="7">
    <source>
        <dbReference type="ARBA" id="ARBA00022989"/>
    </source>
</evidence>
<dbReference type="GO" id="GO:0005524">
    <property type="term" value="F:ATP binding"/>
    <property type="evidence" value="ECO:0007669"/>
    <property type="project" value="UniProtKB-KW"/>
</dbReference>
<feature type="transmembrane region" description="Helical" evidence="10">
    <location>
        <begin position="864"/>
        <end position="890"/>
    </location>
</feature>
<dbReference type="InterPro" id="IPR003439">
    <property type="entry name" value="ABC_transporter-like_ATP-bd"/>
</dbReference>
<keyword evidence="5" id="KW-0547">Nucleotide-binding</keyword>
<dbReference type="PROSITE" id="PS00211">
    <property type="entry name" value="ABC_TRANSPORTER_1"/>
    <property type="match status" value="1"/>
</dbReference>